<proteinExistence type="predicted"/>
<dbReference type="PANTHER" id="PTHR33744">
    <property type="entry name" value="CARBOHYDRATE DIACID REGULATOR"/>
    <property type="match status" value="1"/>
</dbReference>
<gene>
    <name evidence="2" type="ORF">RM590_13665</name>
</gene>
<name>A0ABU2MQ64_9ACTN</name>
<sequence length="502" mass="54132">MAVGIIDAGREPAHQLTFLKQLDELLRRLRRQASRDSEADPREVLDWLHRQTGVDVALVADAGTVEAVTAGFPRDVLAAEALTPLLARLARGDTNAAATQVGETRLRLEALGPRAPHPVLVVADPGPVPQDAAALISHTGSVLDVLRRVREADTTSRGYHRKALQLRFAVFQALMAGDPALARRMTVGSVPPLLDAGRVRVHLLYCGSDNREQIAQTYQDASGFHGPGLMVPCPVFNGNLICPIADDPGATDAARQGEVLRRLVRQNPNYALGISDPHPLRETADAYGQAVHALAVARHTPGRVLAYRGQVPLARLLPRRQALAWAGDFLRPLAALPRTTIDIIRLAVTFHRTGVARLQGISRNTVAAHVRRAGELLGVDLGNARARAAVDLALSLTGPDGAAEQRPAPTLDALLRTPAATAWARAFLGPLQEVDRVHTTARTWIEVNTDAQRTAQRLGVSRNTVRHHLRTAERLLNRDLLTTGSGLHDLVHALHATDALPA</sequence>
<dbReference type="Gene3D" id="1.10.10.2840">
    <property type="entry name" value="PucR C-terminal helix-turn-helix domain"/>
    <property type="match status" value="2"/>
</dbReference>
<reference evidence="3" key="1">
    <citation type="submission" date="2023-07" db="EMBL/GenBank/DDBJ databases">
        <title>30 novel species of actinomycetes from the DSMZ collection.</title>
        <authorList>
            <person name="Nouioui I."/>
        </authorList>
    </citation>
    <scope>NUCLEOTIDE SEQUENCE [LARGE SCALE GENOMIC DNA]</scope>
    <source>
        <strain evidence="3">DSM 44938</strain>
    </source>
</reference>
<feature type="domain" description="PucR C-terminal helix-turn-helix" evidence="1">
    <location>
        <begin position="351"/>
        <end position="395"/>
    </location>
</feature>
<keyword evidence="3" id="KW-1185">Reference proteome</keyword>
<comment type="caution">
    <text evidence="2">The sequence shown here is derived from an EMBL/GenBank/DDBJ whole genome shotgun (WGS) entry which is preliminary data.</text>
</comment>
<dbReference type="PANTHER" id="PTHR33744:SF1">
    <property type="entry name" value="DNA-BINDING TRANSCRIPTIONAL ACTIVATOR ADER"/>
    <property type="match status" value="1"/>
</dbReference>
<dbReference type="InterPro" id="IPR025736">
    <property type="entry name" value="PucR_C-HTH_dom"/>
</dbReference>
<dbReference type="RefSeq" id="WP_311704786.1">
    <property type="nucleotide sequence ID" value="NZ_JAVREL010000006.1"/>
</dbReference>
<dbReference type="Pfam" id="PF13556">
    <property type="entry name" value="HTH_30"/>
    <property type="match status" value="2"/>
</dbReference>
<protein>
    <submittedName>
        <fullName evidence="2">Helix-turn-helix domain-containing protein</fullName>
    </submittedName>
</protein>
<dbReference type="Proteomes" id="UP001183246">
    <property type="component" value="Unassembled WGS sequence"/>
</dbReference>
<dbReference type="InterPro" id="IPR051448">
    <property type="entry name" value="CdaR-like_regulators"/>
</dbReference>
<dbReference type="EMBL" id="JAVREL010000006">
    <property type="protein sequence ID" value="MDT0343650.1"/>
    <property type="molecule type" value="Genomic_DNA"/>
</dbReference>
<evidence type="ECO:0000259" key="1">
    <source>
        <dbReference type="Pfam" id="PF13556"/>
    </source>
</evidence>
<evidence type="ECO:0000313" key="2">
    <source>
        <dbReference type="EMBL" id="MDT0343650.1"/>
    </source>
</evidence>
<organism evidence="2 3">
    <name type="scientific">Streptomyces litchfieldiae</name>
    <dbReference type="NCBI Taxonomy" id="3075543"/>
    <lineage>
        <taxon>Bacteria</taxon>
        <taxon>Bacillati</taxon>
        <taxon>Actinomycetota</taxon>
        <taxon>Actinomycetes</taxon>
        <taxon>Kitasatosporales</taxon>
        <taxon>Streptomycetaceae</taxon>
        <taxon>Streptomyces</taxon>
    </lineage>
</organism>
<feature type="domain" description="PucR C-terminal helix-turn-helix" evidence="1">
    <location>
        <begin position="439"/>
        <end position="482"/>
    </location>
</feature>
<accession>A0ABU2MQ64</accession>
<dbReference type="InterPro" id="IPR042070">
    <property type="entry name" value="PucR_C-HTH_sf"/>
</dbReference>
<evidence type="ECO:0000313" key="3">
    <source>
        <dbReference type="Proteomes" id="UP001183246"/>
    </source>
</evidence>